<accession>A0A4Z2GI74</accession>
<name>A0A4Z2GI74_9TELE</name>
<protein>
    <submittedName>
        <fullName evidence="1">Uncharacterized protein</fullName>
    </submittedName>
</protein>
<gene>
    <name evidence="1" type="ORF">EYF80_036789</name>
</gene>
<sequence>MEVYGEEELHPAPLRSVILIAKHTRGRGGEAGTGVDPMCHQFNGRPAEAALCAFTVPSEGNPPGHFFCLIPELEVRTPMQTTGDTIGYWNLFWNDKEVWSPTLRKADHDNVPAGPDKPYPLEAVGVLGGGLSLEQLTWDLDVATGSPTHLALQTG</sequence>
<comment type="caution">
    <text evidence="1">The sequence shown here is derived from an EMBL/GenBank/DDBJ whole genome shotgun (WGS) entry which is preliminary data.</text>
</comment>
<evidence type="ECO:0000313" key="2">
    <source>
        <dbReference type="Proteomes" id="UP000314294"/>
    </source>
</evidence>
<dbReference type="AlphaFoldDB" id="A0A4Z2GI74"/>
<dbReference type="EMBL" id="SRLO01000530">
    <property type="protein sequence ID" value="TNN52990.1"/>
    <property type="molecule type" value="Genomic_DNA"/>
</dbReference>
<dbReference type="Proteomes" id="UP000314294">
    <property type="component" value="Unassembled WGS sequence"/>
</dbReference>
<organism evidence="1 2">
    <name type="scientific">Liparis tanakae</name>
    <name type="common">Tanaka's snailfish</name>
    <dbReference type="NCBI Taxonomy" id="230148"/>
    <lineage>
        <taxon>Eukaryota</taxon>
        <taxon>Metazoa</taxon>
        <taxon>Chordata</taxon>
        <taxon>Craniata</taxon>
        <taxon>Vertebrata</taxon>
        <taxon>Euteleostomi</taxon>
        <taxon>Actinopterygii</taxon>
        <taxon>Neopterygii</taxon>
        <taxon>Teleostei</taxon>
        <taxon>Neoteleostei</taxon>
        <taxon>Acanthomorphata</taxon>
        <taxon>Eupercaria</taxon>
        <taxon>Perciformes</taxon>
        <taxon>Cottioidei</taxon>
        <taxon>Cottales</taxon>
        <taxon>Liparidae</taxon>
        <taxon>Liparis</taxon>
    </lineage>
</organism>
<evidence type="ECO:0000313" key="1">
    <source>
        <dbReference type="EMBL" id="TNN52990.1"/>
    </source>
</evidence>
<reference evidence="1 2" key="1">
    <citation type="submission" date="2019-03" db="EMBL/GenBank/DDBJ databases">
        <title>First draft genome of Liparis tanakae, snailfish: a comprehensive survey of snailfish specific genes.</title>
        <authorList>
            <person name="Kim W."/>
            <person name="Song I."/>
            <person name="Jeong J.-H."/>
            <person name="Kim D."/>
            <person name="Kim S."/>
            <person name="Ryu S."/>
            <person name="Song J.Y."/>
            <person name="Lee S.K."/>
        </authorList>
    </citation>
    <scope>NUCLEOTIDE SEQUENCE [LARGE SCALE GENOMIC DNA]</scope>
    <source>
        <tissue evidence="1">Muscle</tissue>
    </source>
</reference>
<proteinExistence type="predicted"/>
<keyword evidence="2" id="KW-1185">Reference proteome</keyword>